<dbReference type="AlphaFoldDB" id="A0A7S4JJT9"/>
<sequence length="138" mass="15715">MWCIVHIALAQPSCSEHGLVVMINSSSGFNPSVFDGTFAVRRLGTSIIMNCMPFRVCVVHCFFSPSSWWQSFMTKVLKHLSDFGTKRMVMHIGAFEENRTVLEGIFGIGPDQVITELGGNVDMDWWRGWIRERREEGK</sequence>
<evidence type="ECO:0000313" key="1">
    <source>
        <dbReference type="EMBL" id="CAE2265822.1"/>
    </source>
</evidence>
<reference evidence="1" key="1">
    <citation type="submission" date="2021-01" db="EMBL/GenBank/DDBJ databases">
        <authorList>
            <person name="Corre E."/>
            <person name="Pelletier E."/>
            <person name="Niang G."/>
            <person name="Scheremetjew M."/>
            <person name="Finn R."/>
            <person name="Kale V."/>
            <person name="Holt S."/>
            <person name="Cochrane G."/>
            <person name="Meng A."/>
            <person name="Brown T."/>
            <person name="Cohen L."/>
        </authorList>
    </citation>
    <scope>NUCLEOTIDE SEQUENCE</scope>
    <source>
        <strain evidence="1">Isolate 1302-5</strain>
    </source>
</reference>
<gene>
    <name evidence="1" type="ORF">OAUR00152_LOCUS28827</name>
</gene>
<accession>A0A7S4JJT9</accession>
<name>A0A7S4JJT9_9STRA</name>
<proteinExistence type="predicted"/>
<protein>
    <submittedName>
        <fullName evidence="1">Uncharacterized protein</fullName>
    </submittedName>
</protein>
<organism evidence="1">
    <name type="scientific">Odontella aurita</name>
    <dbReference type="NCBI Taxonomy" id="265563"/>
    <lineage>
        <taxon>Eukaryota</taxon>
        <taxon>Sar</taxon>
        <taxon>Stramenopiles</taxon>
        <taxon>Ochrophyta</taxon>
        <taxon>Bacillariophyta</taxon>
        <taxon>Mediophyceae</taxon>
        <taxon>Biddulphiophycidae</taxon>
        <taxon>Eupodiscales</taxon>
        <taxon>Odontellaceae</taxon>
        <taxon>Odontella</taxon>
    </lineage>
</organism>
<dbReference type="EMBL" id="HBKQ01041799">
    <property type="protein sequence ID" value="CAE2265822.1"/>
    <property type="molecule type" value="Transcribed_RNA"/>
</dbReference>